<dbReference type="GO" id="GO:0030598">
    <property type="term" value="F:rRNA N-glycosylase activity"/>
    <property type="evidence" value="ECO:0007669"/>
    <property type="project" value="InterPro"/>
</dbReference>
<accession>A0AAE9B0C7</accession>
<dbReference type="InterPro" id="IPR033131">
    <property type="entry name" value="Pectinesterase_Asp_AS"/>
</dbReference>
<protein>
    <recommendedName>
        <fullName evidence="5">Pectinesterase</fullName>
        <ecNumber evidence="5">3.1.1.11</ecNumber>
    </recommendedName>
</protein>
<dbReference type="GO" id="GO:0045490">
    <property type="term" value="P:pectin catabolic process"/>
    <property type="evidence" value="ECO:0007669"/>
    <property type="project" value="UniProtKB-UniRule"/>
</dbReference>
<dbReference type="EMBL" id="SPAZ01000127">
    <property type="protein sequence ID" value="TQE34696.1"/>
    <property type="molecule type" value="Genomic_DNA"/>
</dbReference>
<comment type="catalytic activity">
    <reaction evidence="5">
        <text>[(1-&gt;4)-alpha-D-galacturonosyl methyl ester](n) + n H2O = [(1-&gt;4)-alpha-D-galacturonosyl](n) + n methanol + n H(+)</text>
        <dbReference type="Rhea" id="RHEA:22380"/>
        <dbReference type="Rhea" id="RHEA-COMP:14570"/>
        <dbReference type="Rhea" id="RHEA-COMP:14573"/>
        <dbReference type="ChEBI" id="CHEBI:15377"/>
        <dbReference type="ChEBI" id="CHEBI:15378"/>
        <dbReference type="ChEBI" id="CHEBI:17790"/>
        <dbReference type="ChEBI" id="CHEBI:140522"/>
        <dbReference type="ChEBI" id="CHEBI:140523"/>
        <dbReference type="EC" id="3.1.1.11"/>
    </reaction>
</comment>
<evidence type="ECO:0000256" key="4">
    <source>
        <dbReference type="PROSITE-ProRule" id="PRU10040"/>
    </source>
</evidence>
<dbReference type="InterPro" id="IPR006311">
    <property type="entry name" value="TAT_signal"/>
</dbReference>
<dbReference type="InterPro" id="IPR012334">
    <property type="entry name" value="Pectin_lyas_fold"/>
</dbReference>
<dbReference type="GO" id="GO:0030599">
    <property type="term" value="F:pectinesterase activity"/>
    <property type="evidence" value="ECO:0007669"/>
    <property type="project" value="UniProtKB-UniRule"/>
</dbReference>
<dbReference type="PRINTS" id="PR00396">
    <property type="entry name" value="SHIGARICIN"/>
</dbReference>
<reference evidence="7 8" key="1">
    <citation type="submission" date="2019-03" db="EMBL/GenBank/DDBJ databases">
        <title>Comparative genomic analyses of the sweetpotato soil rot pathogen, Streptomyces ipomoeae.</title>
        <authorList>
            <person name="Ruschel Soares N."/>
            <person name="Badger J.H."/>
            <person name="Huguet-Tapia J.C."/>
            <person name="Clark C.A."/>
            <person name="Pettis G.S."/>
        </authorList>
    </citation>
    <scope>NUCLEOTIDE SEQUENCE [LARGE SCALE GENOMIC DNA]</scope>
    <source>
        <strain evidence="7 8">88-35</strain>
    </source>
</reference>
<dbReference type="InterPro" id="IPR001574">
    <property type="entry name" value="Ribosome_inactivat_prot"/>
</dbReference>
<dbReference type="Gene3D" id="3.40.420.10">
    <property type="entry name" value="Ricin (A subunit), domain 1"/>
    <property type="match status" value="1"/>
</dbReference>
<gene>
    <name evidence="7" type="ORF">Sipo8835_14875</name>
</gene>
<dbReference type="InterPro" id="IPR016138">
    <property type="entry name" value="Ribosome_inactivat_prot_sub1"/>
</dbReference>
<dbReference type="GO" id="GO:0017148">
    <property type="term" value="P:negative regulation of translation"/>
    <property type="evidence" value="ECO:0007669"/>
    <property type="project" value="InterPro"/>
</dbReference>
<comment type="pathway">
    <text evidence="5">Glycan metabolism; pectin degradation; 2-dehydro-3-deoxy-D-gluconate from pectin: step 1/5.</text>
</comment>
<dbReference type="GO" id="GO:0009279">
    <property type="term" value="C:cell outer membrane"/>
    <property type="evidence" value="ECO:0007669"/>
    <property type="project" value="TreeGrafter"/>
</dbReference>
<dbReference type="PROSITE" id="PS00503">
    <property type="entry name" value="PECTINESTERASE_2"/>
    <property type="match status" value="1"/>
</dbReference>
<dbReference type="SUPFAM" id="SSF51126">
    <property type="entry name" value="Pectin lyase-like"/>
    <property type="match status" value="1"/>
</dbReference>
<dbReference type="InterPro" id="IPR036041">
    <property type="entry name" value="Ribosome-inact_prot_sf"/>
</dbReference>
<dbReference type="Proteomes" id="UP000318720">
    <property type="component" value="Unassembled WGS sequence"/>
</dbReference>
<name>A0AAE9B0C7_9ACTN</name>
<dbReference type="RefSeq" id="WP_141582381.1">
    <property type="nucleotide sequence ID" value="NZ_JARAVA010000050.1"/>
</dbReference>
<keyword evidence="2 5" id="KW-0378">Hydrolase</keyword>
<evidence type="ECO:0000313" key="8">
    <source>
        <dbReference type="Proteomes" id="UP000318720"/>
    </source>
</evidence>
<dbReference type="Gene3D" id="2.160.20.10">
    <property type="entry name" value="Single-stranded right-handed beta-helix, Pectin lyase-like"/>
    <property type="match status" value="1"/>
</dbReference>
<evidence type="ECO:0000259" key="6">
    <source>
        <dbReference type="Pfam" id="PF01095"/>
    </source>
</evidence>
<dbReference type="AlphaFoldDB" id="A0AAE9B0C7"/>
<dbReference type="Pfam" id="PF00161">
    <property type="entry name" value="RIP"/>
    <property type="match status" value="1"/>
</dbReference>
<evidence type="ECO:0000256" key="5">
    <source>
        <dbReference type="RuleBase" id="RU000589"/>
    </source>
</evidence>
<dbReference type="PANTHER" id="PTHR31321">
    <property type="entry name" value="ACYL-COA THIOESTER HYDROLASE YBHC-RELATED"/>
    <property type="match status" value="1"/>
</dbReference>
<dbReference type="InterPro" id="IPR011050">
    <property type="entry name" value="Pectin_lyase_fold/virulence"/>
</dbReference>
<dbReference type="Pfam" id="PF01095">
    <property type="entry name" value="Pectinesterase"/>
    <property type="match status" value="1"/>
</dbReference>
<dbReference type="SUPFAM" id="SSF56371">
    <property type="entry name" value="Ribosome inactivating proteins (RIP)"/>
    <property type="match status" value="1"/>
</dbReference>
<evidence type="ECO:0000256" key="2">
    <source>
        <dbReference type="ARBA" id="ARBA00022801"/>
    </source>
</evidence>
<comment type="similarity">
    <text evidence="1">Belongs to the pectinesterase family.</text>
</comment>
<dbReference type="PROSITE" id="PS51318">
    <property type="entry name" value="TAT"/>
    <property type="match status" value="1"/>
</dbReference>
<evidence type="ECO:0000256" key="1">
    <source>
        <dbReference type="ARBA" id="ARBA00008891"/>
    </source>
</evidence>
<sequence>MTDTEARGHLPRRSFLTSAIAVVAASTLAGGAVVAAATTAVAATGANVTWRITSEPGTANDGAMKGYANMLNAIRQAIRAGRIDSLGGPPIDVTDRSGASQYITVDLHAEDRTEFVRLFMRRSDAYIMGWRAGVEDGGGTVTWGNFFTLDSAAAPGGASALPGATASNTRTYYQNLGTYTELARQGATRDGMQISPASLSTAVRRLQGGDRELTGITVQEVAPAILQVIVGVAEASRFRDQARETAVAFSRGLGLALSTTHMAFHNNWSTLSRATMLAVMAGTAVFAAPVEIAGIIIGTTVAAAAWLMLAHHSDIDTKGKHLSEGSLLYVSPDGVGDHWTVQAAIDDVPDSGANTILISKGVYHEVLSVSSSKSWLTIQGETGIRGDVVIYNTRCHGMINPATGLKYGTQGSAVATFRPPNLTVKDLTISNTFDRAAHPEINPYETQAVAVAAMGDRQVFDNVAILSHQDTLLVKGETPTTQARQYFYNCLIRGDVDFIFGNATAVIDRSQVVMYAWPGGTMLAPNTDYRKKYGILVTHSWVISNNVPARSMYLGRPWHNVPEAHPQAVVRNTNIYPHINETHPWTDMVPEYPWSWARFKEYQNTGTGAGVGSNAPKLTDAEAADYTAQKYLAGTDGWNPVR</sequence>
<dbReference type="InterPro" id="IPR000070">
    <property type="entry name" value="Pectinesterase_cat"/>
</dbReference>
<evidence type="ECO:0000256" key="3">
    <source>
        <dbReference type="ARBA" id="ARBA00023085"/>
    </source>
</evidence>
<keyword evidence="3 5" id="KW-0063">Aspartyl esterase</keyword>
<feature type="domain" description="Pectinesterase catalytic" evidence="6">
    <location>
        <begin position="330"/>
        <end position="634"/>
    </location>
</feature>
<comment type="caution">
    <text evidence="7">The sequence shown here is derived from an EMBL/GenBank/DDBJ whole genome shotgun (WGS) entry which is preliminary data.</text>
</comment>
<feature type="active site" evidence="4">
    <location>
        <position position="497"/>
    </location>
</feature>
<organism evidence="7 8">
    <name type="scientific">Streptomyces ipomoeae</name>
    <dbReference type="NCBI Taxonomy" id="103232"/>
    <lineage>
        <taxon>Bacteria</taxon>
        <taxon>Bacillati</taxon>
        <taxon>Actinomycetota</taxon>
        <taxon>Actinomycetes</taxon>
        <taxon>Kitasatosporales</taxon>
        <taxon>Streptomycetaceae</taxon>
        <taxon>Streptomyces</taxon>
    </lineage>
</organism>
<dbReference type="EC" id="3.1.1.11" evidence="5"/>
<evidence type="ECO:0000313" key="7">
    <source>
        <dbReference type="EMBL" id="TQE34696.1"/>
    </source>
</evidence>
<proteinExistence type="inferred from homology"/>
<dbReference type="InterPro" id="IPR017989">
    <property type="entry name" value="Ribosome_inactivat_1/2"/>
</dbReference>
<dbReference type="GO" id="GO:0042545">
    <property type="term" value="P:cell wall modification"/>
    <property type="evidence" value="ECO:0007669"/>
    <property type="project" value="UniProtKB-UniRule"/>
</dbReference>
<dbReference type="PANTHER" id="PTHR31321:SF57">
    <property type="entry name" value="PECTINESTERASE 53-RELATED"/>
    <property type="match status" value="1"/>
</dbReference>